<dbReference type="Pfam" id="PF23493">
    <property type="entry name" value="CysS_C"/>
    <property type="match status" value="1"/>
</dbReference>
<evidence type="ECO:0008006" key="6">
    <source>
        <dbReference type="Google" id="ProtNLM"/>
    </source>
</evidence>
<dbReference type="EMBL" id="LSBA01000008">
    <property type="protein sequence ID" value="KXZ21019.1"/>
    <property type="molecule type" value="Genomic_DNA"/>
</dbReference>
<keyword evidence="1" id="KW-0812">Transmembrane</keyword>
<dbReference type="Proteomes" id="UP000075430">
    <property type="component" value="Unassembled WGS sequence"/>
</dbReference>
<accession>A0A150F8B8</accession>
<reference evidence="5" key="1">
    <citation type="submission" date="2016-02" db="EMBL/GenBank/DDBJ databases">
        <authorList>
            <person name="Dunlap C."/>
        </authorList>
    </citation>
    <scope>NUCLEOTIDE SEQUENCE [LARGE SCALE GENOMIC DNA]</scope>
    <source>
        <strain evidence="5">NRRL B-41092</strain>
    </source>
</reference>
<feature type="transmembrane region" description="Helical" evidence="1">
    <location>
        <begin position="63"/>
        <end position="81"/>
    </location>
</feature>
<organism evidence="4 5">
    <name type="scientific">Bacillus nakamurai</name>
    <dbReference type="NCBI Taxonomy" id="1793963"/>
    <lineage>
        <taxon>Bacteria</taxon>
        <taxon>Bacillati</taxon>
        <taxon>Bacillota</taxon>
        <taxon>Bacilli</taxon>
        <taxon>Bacillales</taxon>
        <taxon>Bacillaceae</taxon>
        <taxon>Bacillus</taxon>
    </lineage>
</organism>
<dbReference type="InterPro" id="IPR057798">
    <property type="entry name" value="PH_YqeB"/>
</dbReference>
<feature type="domain" description="Cysteinyl-tRNA ligase anticodon binding" evidence="2">
    <location>
        <begin position="175"/>
        <end position="225"/>
    </location>
</feature>
<protein>
    <recommendedName>
        <fullName evidence="6">DUF308 domain-containing protein</fullName>
    </recommendedName>
</protein>
<evidence type="ECO:0000256" key="1">
    <source>
        <dbReference type="SAM" id="Phobius"/>
    </source>
</evidence>
<keyword evidence="5" id="KW-1185">Reference proteome</keyword>
<evidence type="ECO:0000259" key="3">
    <source>
        <dbReference type="Pfam" id="PF23494"/>
    </source>
</evidence>
<dbReference type="RefSeq" id="WP_061521316.1">
    <property type="nucleotide sequence ID" value="NZ_JARLZY010000016.1"/>
</dbReference>
<evidence type="ECO:0000313" key="4">
    <source>
        <dbReference type="EMBL" id="KXZ21019.1"/>
    </source>
</evidence>
<dbReference type="AlphaFoldDB" id="A0A150F8B8"/>
<feature type="transmembrane region" description="Helical" evidence="1">
    <location>
        <begin position="21"/>
        <end position="43"/>
    </location>
</feature>
<evidence type="ECO:0000259" key="2">
    <source>
        <dbReference type="Pfam" id="PF23493"/>
    </source>
</evidence>
<dbReference type="InterPro" id="IPR056411">
    <property type="entry name" value="CysS_C"/>
</dbReference>
<dbReference type="OrthoDB" id="5145029at2"/>
<dbReference type="Pfam" id="PF23494">
    <property type="entry name" value="bPH_10"/>
    <property type="match status" value="1"/>
</dbReference>
<name>A0A150F8B8_9BACI</name>
<feature type="domain" description="YqeB PH" evidence="3">
    <location>
        <begin position="8"/>
        <end position="157"/>
    </location>
</feature>
<sequence length="232" mass="26067">MNEMKNQTVLELSPVEKAVGWLVPPLLGAAIGWFLPVIARWAVTLEWVPFQGPLGIIASFHGWKAAIVTAIIGLIGGAWLTQAIFKECLVAIVSDSDVSLKIHNEESVFSRDTISGVFMDQKQLVLLGTEGQELFREKLEPAGVKAEKAFRRHGYVWLGLEDPFKEEYKRWVPDTPDLEPGVNALLKAREKALKKDDKADVKELKEEISKLGITVRDQGIRQYWRTYKSLPS</sequence>
<comment type="caution">
    <text evidence="4">The sequence shown here is derived from an EMBL/GenBank/DDBJ whole genome shotgun (WGS) entry which is preliminary data.</text>
</comment>
<proteinExistence type="predicted"/>
<keyword evidence="1" id="KW-1133">Transmembrane helix</keyword>
<evidence type="ECO:0000313" key="5">
    <source>
        <dbReference type="Proteomes" id="UP000075430"/>
    </source>
</evidence>
<dbReference type="STRING" id="1793963.AXI58_13650"/>
<gene>
    <name evidence="4" type="ORF">AXI58_13650</name>
</gene>
<keyword evidence="1" id="KW-0472">Membrane</keyword>